<keyword evidence="2" id="KW-1185">Reference proteome</keyword>
<sequence length="48" mass="5075">IVRSSVVTADSDTNAEESMIIGCSSTAAFGMLILVWEEEAIDVLVEAT</sequence>
<feature type="non-terminal residue" evidence="1">
    <location>
        <position position="1"/>
    </location>
</feature>
<comment type="caution">
    <text evidence="1">The sequence shown here is derived from an EMBL/GenBank/DDBJ whole genome shotgun (WGS) entry which is preliminary data.</text>
</comment>
<accession>A0A392QQ98</accession>
<protein>
    <submittedName>
        <fullName evidence="1">Uncharacterized protein</fullName>
    </submittedName>
</protein>
<proteinExistence type="predicted"/>
<dbReference type="EMBL" id="LXQA010148839">
    <property type="protein sequence ID" value="MCI25706.1"/>
    <property type="molecule type" value="Genomic_DNA"/>
</dbReference>
<name>A0A392QQ98_9FABA</name>
<evidence type="ECO:0000313" key="1">
    <source>
        <dbReference type="EMBL" id="MCI25706.1"/>
    </source>
</evidence>
<dbReference type="Proteomes" id="UP000265520">
    <property type="component" value="Unassembled WGS sequence"/>
</dbReference>
<dbReference type="AlphaFoldDB" id="A0A392QQ98"/>
<reference evidence="1 2" key="1">
    <citation type="journal article" date="2018" name="Front. Plant Sci.">
        <title>Red Clover (Trifolium pratense) and Zigzag Clover (T. medium) - A Picture of Genomic Similarities and Differences.</title>
        <authorList>
            <person name="Dluhosova J."/>
            <person name="Istvanek J."/>
            <person name="Nedelnik J."/>
            <person name="Repkova J."/>
        </authorList>
    </citation>
    <scope>NUCLEOTIDE SEQUENCE [LARGE SCALE GENOMIC DNA]</scope>
    <source>
        <strain evidence="2">cv. 10/8</strain>
        <tissue evidence="1">Leaf</tissue>
    </source>
</reference>
<organism evidence="1 2">
    <name type="scientific">Trifolium medium</name>
    <dbReference type="NCBI Taxonomy" id="97028"/>
    <lineage>
        <taxon>Eukaryota</taxon>
        <taxon>Viridiplantae</taxon>
        <taxon>Streptophyta</taxon>
        <taxon>Embryophyta</taxon>
        <taxon>Tracheophyta</taxon>
        <taxon>Spermatophyta</taxon>
        <taxon>Magnoliopsida</taxon>
        <taxon>eudicotyledons</taxon>
        <taxon>Gunneridae</taxon>
        <taxon>Pentapetalae</taxon>
        <taxon>rosids</taxon>
        <taxon>fabids</taxon>
        <taxon>Fabales</taxon>
        <taxon>Fabaceae</taxon>
        <taxon>Papilionoideae</taxon>
        <taxon>50 kb inversion clade</taxon>
        <taxon>NPAAA clade</taxon>
        <taxon>Hologalegina</taxon>
        <taxon>IRL clade</taxon>
        <taxon>Trifolieae</taxon>
        <taxon>Trifolium</taxon>
    </lineage>
</organism>
<evidence type="ECO:0000313" key="2">
    <source>
        <dbReference type="Proteomes" id="UP000265520"/>
    </source>
</evidence>